<keyword evidence="2" id="KW-0238">DNA-binding</keyword>
<evidence type="ECO:0000313" key="4">
    <source>
        <dbReference type="Proteomes" id="UP000002051"/>
    </source>
</evidence>
<proteinExistence type="predicted"/>
<reference evidence="3" key="3">
    <citation type="submission" date="2015-04" db="UniProtKB">
        <authorList>
            <consortium name="EnsemblPlants"/>
        </authorList>
    </citation>
    <scope>IDENTIFICATION</scope>
    <source>
        <strain evidence="3">cv. Jemalong A17</strain>
    </source>
</reference>
<sequence>MASNGENMDGGMTFKWTENDHEKIFSELCIKFIRKNGRVSFRWKEIKQEFESIIKRKCVDKTLKNKYDYMKKDWRLWKFLKFGETGLGWDPLTGKLSCSDEWWDRKIKNQLFEDSYADGTENVAPSMDPNSVRPVKHLIVNVEDEDDESGGEDMNHYESGKDVYAEYNRYDPRIKDLLNNDSAFWPDFMEGSSGQVPTQGVRATQVSSQGDEATQVPARRVEVNQVLSQGNGTKKTAFTPKVAKKIVKEKRKGRQSGGATKLSNQIDALISNTSTAVELLNSDDSSGKHDNANSTVAAAITVINRMVVENNLEKGSALWCFAPTLIENEVRRDIFMNIEDDDGRKSWLMYMQANQK</sequence>
<dbReference type="EMBL" id="CM001223">
    <property type="protein sequence ID" value="KEH24215.1"/>
    <property type="molecule type" value="Genomic_DNA"/>
</dbReference>
<dbReference type="Pfam" id="PF12776">
    <property type="entry name" value="Myb_DNA-bind_3"/>
    <property type="match status" value="1"/>
</dbReference>
<gene>
    <name evidence="2" type="ordered locus">MTR_7g105890</name>
</gene>
<reference evidence="2 4" key="2">
    <citation type="journal article" date="2014" name="BMC Genomics">
        <title>An improved genome release (version Mt4.0) for the model legume Medicago truncatula.</title>
        <authorList>
            <person name="Tang H."/>
            <person name="Krishnakumar V."/>
            <person name="Bidwell S."/>
            <person name="Rosen B."/>
            <person name="Chan A."/>
            <person name="Zhou S."/>
            <person name="Gentzbittel L."/>
            <person name="Childs K.L."/>
            <person name="Yandell M."/>
            <person name="Gundlach H."/>
            <person name="Mayer K.F."/>
            <person name="Schwartz D.C."/>
            <person name="Town C.D."/>
        </authorList>
    </citation>
    <scope>GENOME REANNOTATION</scope>
    <source>
        <strain evidence="2">A17</strain>
        <strain evidence="3 4">cv. Jemalong A17</strain>
    </source>
</reference>
<dbReference type="PANTHER" id="PTHR31704">
    <property type="entry name" value="MYB/SANT-LIKE DNA-BINDING DOMAIN PROTEIN-RELATED"/>
    <property type="match status" value="1"/>
</dbReference>
<protein>
    <submittedName>
        <fullName evidence="2">Myb/SANT-like DNA-binding domain protein</fullName>
    </submittedName>
</protein>
<reference evidence="2 4" key="1">
    <citation type="journal article" date="2011" name="Nature">
        <title>The Medicago genome provides insight into the evolution of rhizobial symbioses.</title>
        <authorList>
            <person name="Young N.D."/>
            <person name="Debelle F."/>
            <person name="Oldroyd G.E."/>
            <person name="Geurts R."/>
            <person name="Cannon S.B."/>
            <person name="Udvardi M.K."/>
            <person name="Benedito V.A."/>
            <person name="Mayer K.F."/>
            <person name="Gouzy J."/>
            <person name="Schoof H."/>
            <person name="Van de Peer Y."/>
            <person name="Proost S."/>
            <person name="Cook D.R."/>
            <person name="Meyers B.C."/>
            <person name="Spannagl M."/>
            <person name="Cheung F."/>
            <person name="De Mita S."/>
            <person name="Krishnakumar V."/>
            <person name="Gundlach H."/>
            <person name="Zhou S."/>
            <person name="Mudge J."/>
            <person name="Bharti A.K."/>
            <person name="Murray J.D."/>
            <person name="Naoumkina M.A."/>
            <person name="Rosen B."/>
            <person name="Silverstein K.A."/>
            <person name="Tang H."/>
            <person name="Rombauts S."/>
            <person name="Zhao P.X."/>
            <person name="Zhou P."/>
            <person name="Barbe V."/>
            <person name="Bardou P."/>
            <person name="Bechner M."/>
            <person name="Bellec A."/>
            <person name="Berger A."/>
            <person name="Berges H."/>
            <person name="Bidwell S."/>
            <person name="Bisseling T."/>
            <person name="Choisne N."/>
            <person name="Couloux A."/>
            <person name="Denny R."/>
            <person name="Deshpande S."/>
            <person name="Dai X."/>
            <person name="Doyle J.J."/>
            <person name="Dudez A.M."/>
            <person name="Farmer A.D."/>
            <person name="Fouteau S."/>
            <person name="Franken C."/>
            <person name="Gibelin C."/>
            <person name="Gish J."/>
            <person name="Goldstein S."/>
            <person name="Gonzalez A.J."/>
            <person name="Green P.J."/>
            <person name="Hallab A."/>
            <person name="Hartog M."/>
            <person name="Hua A."/>
            <person name="Humphray S.J."/>
            <person name="Jeong D.H."/>
            <person name="Jing Y."/>
            <person name="Jocker A."/>
            <person name="Kenton S.M."/>
            <person name="Kim D.J."/>
            <person name="Klee K."/>
            <person name="Lai H."/>
            <person name="Lang C."/>
            <person name="Lin S."/>
            <person name="Macmil S.L."/>
            <person name="Magdelenat G."/>
            <person name="Matthews L."/>
            <person name="McCorrison J."/>
            <person name="Monaghan E.L."/>
            <person name="Mun J.H."/>
            <person name="Najar F.Z."/>
            <person name="Nicholson C."/>
            <person name="Noirot C."/>
            <person name="O'Bleness M."/>
            <person name="Paule C.R."/>
            <person name="Poulain J."/>
            <person name="Prion F."/>
            <person name="Qin B."/>
            <person name="Qu C."/>
            <person name="Retzel E.F."/>
            <person name="Riddle C."/>
            <person name="Sallet E."/>
            <person name="Samain S."/>
            <person name="Samson N."/>
            <person name="Sanders I."/>
            <person name="Saurat O."/>
            <person name="Scarpelli C."/>
            <person name="Schiex T."/>
            <person name="Segurens B."/>
            <person name="Severin A.J."/>
            <person name="Sherrier D.J."/>
            <person name="Shi R."/>
            <person name="Sims S."/>
            <person name="Singer S.R."/>
            <person name="Sinharoy S."/>
            <person name="Sterck L."/>
            <person name="Viollet A."/>
            <person name="Wang B.B."/>
            <person name="Wang K."/>
            <person name="Wang M."/>
            <person name="Wang X."/>
            <person name="Warfsmann J."/>
            <person name="Weissenbach J."/>
            <person name="White D.D."/>
            <person name="White J.D."/>
            <person name="Wiley G.B."/>
            <person name="Wincker P."/>
            <person name="Xing Y."/>
            <person name="Yang L."/>
            <person name="Yao Z."/>
            <person name="Ying F."/>
            <person name="Zhai J."/>
            <person name="Zhou L."/>
            <person name="Zuber A."/>
            <person name="Denarie J."/>
            <person name="Dixon R.A."/>
            <person name="May G.D."/>
            <person name="Schwartz D.C."/>
            <person name="Rogers J."/>
            <person name="Quetier F."/>
            <person name="Town C.D."/>
            <person name="Roe B.A."/>
        </authorList>
    </citation>
    <scope>NUCLEOTIDE SEQUENCE [LARGE SCALE GENOMIC DNA]</scope>
    <source>
        <strain evidence="2">A17</strain>
        <strain evidence="3 4">cv. Jemalong A17</strain>
    </source>
</reference>
<evidence type="ECO:0000259" key="1">
    <source>
        <dbReference type="Pfam" id="PF12776"/>
    </source>
</evidence>
<accession>A0A072UEI6</accession>
<feature type="domain" description="Myb/SANT-like" evidence="1">
    <location>
        <begin position="16"/>
        <end position="105"/>
    </location>
</feature>
<dbReference type="GO" id="GO:0003677">
    <property type="term" value="F:DNA binding"/>
    <property type="evidence" value="ECO:0007669"/>
    <property type="project" value="UniProtKB-KW"/>
</dbReference>
<dbReference type="PANTHER" id="PTHR31704:SF55">
    <property type="entry name" value="MYB_SANT-LIKE DNA-BINDING DOMAIN PROTEIN"/>
    <property type="match status" value="1"/>
</dbReference>
<keyword evidence="4" id="KW-1185">Reference proteome</keyword>
<organism evidence="2 4">
    <name type="scientific">Medicago truncatula</name>
    <name type="common">Barrel medic</name>
    <name type="synonym">Medicago tribuloides</name>
    <dbReference type="NCBI Taxonomy" id="3880"/>
    <lineage>
        <taxon>Eukaryota</taxon>
        <taxon>Viridiplantae</taxon>
        <taxon>Streptophyta</taxon>
        <taxon>Embryophyta</taxon>
        <taxon>Tracheophyta</taxon>
        <taxon>Spermatophyta</taxon>
        <taxon>Magnoliopsida</taxon>
        <taxon>eudicotyledons</taxon>
        <taxon>Gunneridae</taxon>
        <taxon>Pentapetalae</taxon>
        <taxon>rosids</taxon>
        <taxon>fabids</taxon>
        <taxon>Fabales</taxon>
        <taxon>Fabaceae</taxon>
        <taxon>Papilionoideae</taxon>
        <taxon>50 kb inversion clade</taxon>
        <taxon>NPAAA clade</taxon>
        <taxon>Hologalegina</taxon>
        <taxon>IRL clade</taxon>
        <taxon>Trifolieae</taxon>
        <taxon>Medicago</taxon>
    </lineage>
</organism>
<dbReference type="HOGENOM" id="CLU_060020_1_0_1"/>
<dbReference type="InterPro" id="IPR024752">
    <property type="entry name" value="Myb/SANT-like_dom"/>
</dbReference>
<evidence type="ECO:0000313" key="3">
    <source>
        <dbReference type="EnsemblPlants" id="KEH24215"/>
    </source>
</evidence>
<dbReference type="AlphaFoldDB" id="A0A072UEI6"/>
<dbReference type="Proteomes" id="UP000002051">
    <property type="component" value="Unassembled WGS sequence"/>
</dbReference>
<evidence type="ECO:0000313" key="2">
    <source>
        <dbReference type="EMBL" id="KEH24215.1"/>
    </source>
</evidence>
<name>A0A072UEI6_MEDTR</name>
<dbReference type="EnsemblPlants" id="KEH24215">
    <property type="protein sequence ID" value="KEH24215"/>
    <property type="gene ID" value="MTR_7g105890"/>
</dbReference>